<reference evidence="1" key="1">
    <citation type="submission" date="2021-04" db="EMBL/GenBank/DDBJ databases">
        <title>Biosynthetic gene clusters of Dactylosporangioum roseum.</title>
        <authorList>
            <person name="Hartkoorn R.C."/>
            <person name="Beaudoing E."/>
            <person name="Hot D."/>
            <person name="Moureu S."/>
        </authorList>
    </citation>
    <scope>NUCLEOTIDE SEQUENCE</scope>
    <source>
        <strain evidence="1">NRRL B-16295</strain>
    </source>
</reference>
<dbReference type="InterPro" id="IPR043519">
    <property type="entry name" value="NT_sf"/>
</dbReference>
<name>A0ABY5YZU8_9ACTN</name>
<protein>
    <submittedName>
        <fullName evidence="1">GrpB family protein</fullName>
    </submittedName>
</protein>
<dbReference type="Proteomes" id="UP001058271">
    <property type="component" value="Chromosome"/>
</dbReference>
<proteinExistence type="predicted"/>
<dbReference type="Gene3D" id="3.30.460.10">
    <property type="entry name" value="Beta Polymerase, domain 2"/>
    <property type="match status" value="1"/>
</dbReference>
<sequence>MSVTIAAPDATWRIRAAELIAELHGALGPLALRIEHIGSTSIPGMAAKAVYDLQVSVADLDEAVAAFDAPLAGLGLFRKPYEHDHVPAGRADSPGRWRKRYWSRTGDEPVHLHVRLVGSPNERLALLFRDWFRDRPDAVAAYSAFKTALAAAVTDPDVYTDVKDPVVDLVAAAAEEWAATTAWTPTPAPPAPHFAR</sequence>
<organism evidence="1 2">
    <name type="scientific">Dactylosporangium roseum</name>
    <dbReference type="NCBI Taxonomy" id="47989"/>
    <lineage>
        <taxon>Bacteria</taxon>
        <taxon>Bacillati</taxon>
        <taxon>Actinomycetota</taxon>
        <taxon>Actinomycetes</taxon>
        <taxon>Micromonosporales</taxon>
        <taxon>Micromonosporaceae</taxon>
        <taxon>Dactylosporangium</taxon>
    </lineage>
</organism>
<dbReference type="RefSeq" id="WP_260723030.1">
    <property type="nucleotide sequence ID" value="NZ_BAAABS010000057.1"/>
</dbReference>
<gene>
    <name evidence="1" type="ORF">Drose_21005</name>
</gene>
<dbReference type="PANTHER" id="PTHR34822:SF1">
    <property type="entry name" value="GRPB FAMILY PROTEIN"/>
    <property type="match status" value="1"/>
</dbReference>
<dbReference type="InterPro" id="IPR007344">
    <property type="entry name" value="GrpB/CoaE"/>
</dbReference>
<dbReference type="EMBL" id="CP073721">
    <property type="protein sequence ID" value="UWZ33764.1"/>
    <property type="molecule type" value="Genomic_DNA"/>
</dbReference>
<dbReference type="PANTHER" id="PTHR34822">
    <property type="entry name" value="GRPB DOMAIN PROTEIN (AFU_ORTHOLOGUE AFUA_1G01530)"/>
    <property type="match status" value="1"/>
</dbReference>
<accession>A0ABY5YZU8</accession>
<evidence type="ECO:0000313" key="2">
    <source>
        <dbReference type="Proteomes" id="UP001058271"/>
    </source>
</evidence>
<evidence type="ECO:0000313" key="1">
    <source>
        <dbReference type="EMBL" id="UWZ33764.1"/>
    </source>
</evidence>
<dbReference type="Pfam" id="PF04229">
    <property type="entry name" value="GrpB"/>
    <property type="match status" value="1"/>
</dbReference>
<dbReference type="SUPFAM" id="SSF81301">
    <property type="entry name" value="Nucleotidyltransferase"/>
    <property type="match status" value="1"/>
</dbReference>
<keyword evidence="2" id="KW-1185">Reference proteome</keyword>